<dbReference type="InterPro" id="IPR008271">
    <property type="entry name" value="Ser/Thr_kinase_AS"/>
</dbReference>
<dbReference type="AlphaFoldDB" id="A0ABD1NKX2"/>
<dbReference type="InterPro" id="IPR051809">
    <property type="entry name" value="Plant_receptor-like_S/T_kinase"/>
</dbReference>
<keyword evidence="8" id="KW-0433">Leucine-rich repeat</keyword>
<evidence type="ECO:0000256" key="12">
    <source>
        <dbReference type="ARBA" id="ARBA00022737"/>
    </source>
</evidence>
<comment type="catalytic activity">
    <reaction evidence="20">
        <text>L-threonyl-[protein] + ATP = O-phospho-L-threonyl-[protein] + ADP + H(+)</text>
        <dbReference type="Rhea" id="RHEA:46608"/>
        <dbReference type="Rhea" id="RHEA-COMP:11060"/>
        <dbReference type="Rhea" id="RHEA-COMP:11605"/>
        <dbReference type="ChEBI" id="CHEBI:15378"/>
        <dbReference type="ChEBI" id="CHEBI:30013"/>
        <dbReference type="ChEBI" id="CHEBI:30616"/>
        <dbReference type="ChEBI" id="CHEBI:61977"/>
        <dbReference type="ChEBI" id="CHEBI:456216"/>
        <dbReference type="EC" id="2.7.11.1"/>
    </reaction>
</comment>
<evidence type="ECO:0000256" key="22">
    <source>
        <dbReference type="PROSITE-ProRule" id="PRU10141"/>
    </source>
</evidence>
<dbReference type="InterPro" id="IPR003591">
    <property type="entry name" value="Leu-rich_rpt_typical-subtyp"/>
</dbReference>
<evidence type="ECO:0000256" key="11">
    <source>
        <dbReference type="ARBA" id="ARBA00022729"/>
    </source>
</evidence>
<evidence type="ECO:0000256" key="9">
    <source>
        <dbReference type="ARBA" id="ARBA00022679"/>
    </source>
</evidence>
<dbReference type="Pfam" id="PF23598">
    <property type="entry name" value="LRR_14"/>
    <property type="match status" value="1"/>
</dbReference>
<evidence type="ECO:0000256" key="13">
    <source>
        <dbReference type="ARBA" id="ARBA00022741"/>
    </source>
</evidence>
<evidence type="ECO:0000256" key="23">
    <source>
        <dbReference type="SAM" id="Phobius"/>
    </source>
</evidence>
<feature type="domain" description="Protein kinase" evidence="24">
    <location>
        <begin position="716"/>
        <end position="984"/>
    </location>
</feature>
<evidence type="ECO:0000313" key="25">
    <source>
        <dbReference type="EMBL" id="KAL2348769.1"/>
    </source>
</evidence>
<comment type="similarity">
    <text evidence="3">Belongs to the protein kinase superfamily. Ser/Thr protein kinase family.</text>
</comment>
<keyword evidence="7" id="KW-0597">Phosphoprotein</keyword>
<keyword evidence="12" id="KW-0677">Repeat</keyword>
<dbReference type="PROSITE" id="PS00108">
    <property type="entry name" value="PROTEIN_KINASE_ST"/>
    <property type="match status" value="1"/>
</dbReference>
<feature type="transmembrane region" description="Helical" evidence="23">
    <location>
        <begin position="657"/>
        <end position="683"/>
    </location>
</feature>
<dbReference type="PANTHER" id="PTHR27008:SF584">
    <property type="entry name" value="LRR RECEPTOR-LIKE KINASE"/>
    <property type="match status" value="1"/>
</dbReference>
<dbReference type="SMART" id="SM00369">
    <property type="entry name" value="LRR_TYP"/>
    <property type="match status" value="5"/>
</dbReference>
<keyword evidence="10 23" id="KW-0812">Transmembrane</keyword>
<evidence type="ECO:0000259" key="24">
    <source>
        <dbReference type="PROSITE" id="PS50011"/>
    </source>
</evidence>
<evidence type="ECO:0000256" key="7">
    <source>
        <dbReference type="ARBA" id="ARBA00022553"/>
    </source>
</evidence>
<keyword evidence="15 22" id="KW-0067">ATP-binding</keyword>
<dbReference type="EMBL" id="JBGMDY010000001">
    <property type="protein sequence ID" value="KAL2348769.1"/>
    <property type="molecule type" value="Genomic_DNA"/>
</dbReference>
<dbReference type="Pfam" id="PF13855">
    <property type="entry name" value="LRR_8"/>
    <property type="match status" value="2"/>
</dbReference>
<accession>A0ABD1NKX2</accession>
<dbReference type="InterPro" id="IPR001611">
    <property type="entry name" value="Leu-rich_rpt"/>
</dbReference>
<dbReference type="InterPro" id="IPR000719">
    <property type="entry name" value="Prot_kinase_dom"/>
</dbReference>
<dbReference type="EC" id="2.7.11.1" evidence="4"/>
<evidence type="ECO:0000256" key="4">
    <source>
        <dbReference type="ARBA" id="ARBA00012513"/>
    </source>
</evidence>
<keyword evidence="11" id="KW-0732">Signal</keyword>
<dbReference type="Proteomes" id="UP001603857">
    <property type="component" value="Unassembled WGS sequence"/>
</dbReference>
<dbReference type="Pfam" id="PF07714">
    <property type="entry name" value="PK_Tyr_Ser-Thr"/>
    <property type="match status" value="1"/>
</dbReference>
<dbReference type="SUPFAM" id="SSF56112">
    <property type="entry name" value="Protein kinase-like (PK-like)"/>
    <property type="match status" value="1"/>
</dbReference>
<organism evidence="25 26">
    <name type="scientific">Flemingia macrophylla</name>
    <dbReference type="NCBI Taxonomy" id="520843"/>
    <lineage>
        <taxon>Eukaryota</taxon>
        <taxon>Viridiplantae</taxon>
        <taxon>Streptophyta</taxon>
        <taxon>Embryophyta</taxon>
        <taxon>Tracheophyta</taxon>
        <taxon>Spermatophyta</taxon>
        <taxon>Magnoliopsida</taxon>
        <taxon>eudicotyledons</taxon>
        <taxon>Gunneridae</taxon>
        <taxon>Pentapetalae</taxon>
        <taxon>rosids</taxon>
        <taxon>fabids</taxon>
        <taxon>Fabales</taxon>
        <taxon>Fabaceae</taxon>
        <taxon>Papilionoideae</taxon>
        <taxon>50 kb inversion clade</taxon>
        <taxon>NPAAA clade</taxon>
        <taxon>indigoferoid/millettioid clade</taxon>
        <taxon>Phaseoleae</taxon>
        <taxon>Flemingia</taxon>
    </lineage>
</organism>
<keyword evidence="17 23" id="KW-0472">Membrane</keyword>
<dbReference type="Gene3D" id="3.80.10.10">
    <property type="entry name" value="Ribonuclease Inhibitor"/>
    <property type="match status" value="4"/>
</dbReference>
<evidence type="ECO:0000256" key="17">
    <source>
        <dbReference type="ARBA" id="ARBA00023136"/>
    </source>
</evidence>
<keyword evidence="18" id="KW-0675">Receptor</keyword>
<evidence type="ECO:0000256" key="18">
    <source>
        <dbReference type="ARBA" id="ARBA00023170"/>
    </source>
</evidence>
<evidence type="ECO:0000256" key="8">
    <source>
        <dbReference type="ARBA" id="ARBA00022614"/>
    </source>
</evidence>
<keyword evidence="6" id="KW-0723">Serine/threonine-protein kinase</keyword>
<dbReference type="PROSITE" id="PS50011">
    <property type="entry name" value="PROTEIN_KINASE_DOM"/>
    <property type="match status" value="1"/>
</dbReference>
<dbReference type="PANTHER" id="PTHR27008">
    <property type="entry name" value="OS04G0122200 PROTEIN"/>
    <property type="match status" value="1"/>
</dbReference>
<keyword evidence="13 22" id="KW-0547">Nucleotide-binding</keyword>
<comment type="subcellular location">
    <subcellularLocation>
        <location evidence="1">Cell membrane</location>
        <topology evidence="1">Single-pass membrane protein</topology>
    </subcellularLocation>
    <subcellularLocation>
        <location evidence="2">Membrane</location>
        <topology evidence="2">Single-pass type I membrane protein</topology>
    </subcellularLocation>
</comment>
<evidence type="ECO:0000256" key="2">
    <source>
        <dbReference type="ARBA" id="ARBA00004479"/>
    </source>
</evidence>
<evidence type="ECO:0000256" key="1">
    <source>
        <dbReference type="ARBA" id="ARBA00004162"/>
    </source>
</evidence>
<dbReference type="Pfam" id="PF00560">
    <property type="entry name" value="LRR_1"/>
    <property type="match status" value="3"/>
</dbReference>
<dbReference type="Pfam" id="PF08263">
    <property type="entry name" value="LRRNT_2"/>
    <property type="match status" value="1"/>
</dbReference>
<dbReference type="InterPro" id="IPR055414">
    <property type="entry name" value="LRR_R13L4/SHOC2-like"/>
</dbReference>
<dbReference type="FunFam" id="3.80.10.10:FF:000095">
    <property type="entry name" value="LRR receptor-like serine/threonine-protein kinase GSO1"/>
    <property type="match status" value="1"/>
</dbReference>
<dbReference type="InterPro" id="IPR017441">
    <property type="entry name" value="Protein_kinase_ATP_BS"/>
</dbReference>
<evidence type="ECO:0000256" key="21">
    <source>
        <dbReference type="ARBA" id="ARBA00048679"/>
    </source>
</evidence>
<dbReference type="FunFam" id="3.80.10.10:FF:000288">
    <property type="entry name" value="LRR receptor-like serine/threonine-protein kinase EFR"/>
    <property type="match status" value="1"/>
</dbReference>
<dbReference type="InterPro" id="IPR001245">
    <property type="entry name" value="Ser-Thr/Tyr_kinase_cat_dom"/>
</dbReference>
<protein>
    <recommendedName>
        <fullName evidence="4">non-specific serine/threonine protein kinase</fullName>
        <ecNumber evidence="4">2.7.11.1</ecNumber>
    </recommendedName>
</protein>
<evidence type="ECO:0000256" key="10">
    <source>
        <dbReference type="ARBA" id="ARBA00022692"/>
    </source>
</evidence>
<dbReference type="InterPro" id="IPR011009">
    <property type="entry name" value="Kinase-like_dom_sf"/>
</dbReference>
<evidence type="ECO:0000256" key="6">
    <source>
        <dbReference type="ARBA" id="ARBA00022527"/>
    </source>
</evidence>
<dbReference type="InterPro" id="IPR032675">
    <property type="entry name" value="LRR_dom_sf"/>
</dbReference>
<feature type="transmembrane region" description="Helical" evidence="23">
    <location>
        <begin position="6"/>
        <end position="29"/>
    </location>
</feature>
<evidence type="ECO:0000256" key="14">
    <source>
        <dbReference type="ARBA" id="ARBA00022777"/>
    </source>
</evidence>
<evidence type="ECO:0000256" key="5">
    <source>
        <dbReference type="ARBA" id="ARBA00022475"/>
    </source>
</evidence>
<name>A0ABD1NKX2_9FABA</name>
<dbReference type="GO" id="GO:0005524">
    <property type="term" value="F:ATP binding"/>
    <property type="evidence" value="ECO:0007669"/>
    <property type="project" value="UniProtKB-UniRule"/>
</dbReference>
<dbReference type="FunFam" id="3.30.200.20:FF:000432">
    <property type="entry name" value="LRR receptor-like serine/threonine-protein kinase EFR"/>
    <property type="match status" value="1"/>
</dbReference>
<comment type="caution">
    <text evidence="25">The sequence shown here is derived from an EMBL/GenBank/DDBJ whole genome shotgun (WGS) entry which is preliminary data.</text>
</comment>
<dbReference type="SMART" id="SM00220">
    <property type="entry name" value="S_TKc"/>
    <property type="match status" value="1"/>
</dbReference>
<dbReference type="PROSITE" id="PS00107">
    <property type="entry name" value="PROTEIN_KINASE_ATP"/>
    <property type="match status" value="1"/>
</dbReference>
<keyword evidence="16 23" id="KW-1133">Transmembrane helix</keyword>
<keyword evidence="14" id="KW-0418">Kinase</keyword>
<comment type="catalytic activity">
    <reaction evidence="21">
        <text>L-seryl-[protein] + ATP = O-phospho-L-seryl-[protein] + ADP + H(+)</text>
        <dbReference type="Rhea" id="RHEA:17989"/>
        <dbReference type="Rhea" id="RHEA-COMP:9863"/>
        <dbReference type="Rhea" id="RHEA-COMP:11604"/>
        <dbReference type="ChEBI" id="CHEBI:15378"/>
        <dbReference type="ChEBI" id="CHEBI:29999"/>
        <dbReference type="ChEBI" id="CHEBI:30616"/>
        <dbReference type="ChEBI" id="CHEBI:83421"/>
        <dbReference type="ChEBI" id="CHEBI:456216"/>
        <dbReference type="EC" id="2.7.11.1"/>
    </reaction>
</comment>
<feature type="binding site" evidence="22">
    <location>
        <position position="746"/>
    </location>
    <ligand>
        <name>ATP</name>
        <dbReference type="ChEBI" id="CHEBI:30616"/>
    </ligand>
</feature>
<keyword evidence="26" id="KW-1185">Reference proteome</keyword>
<dbReference type="FunFam" id="1.10.510.10:FF:000358">
    <property type="entry name" value="Putative leucine-rich repeat receptor-like serine/threonine-protein kinase"/>
    <property type="match status" value="1"/>
</dbReference>
<keyword evidence="5" id="KW-1003">Cell membrane</keyword>
<sequence length="1025" mass="114164">MDPHFLLLPSFWSVVCLHMLILSIINLLFCAPNTIASMLGNQTDHLVLLKFKESINDPYKSLASWNSSNHFCKWRGVTCNHMHQRVTQLNLEGYNLHGILSPHVGNLSFLTNLNLGNNTFHGKIPHELGRLLQLRYLSLSNNSLEGEIPTNLTACFNIKVLYLFRNNLIGKVPIKIGFLKRLQKMSVIENSLIGTIPSSIGNLSSLTSLAMGVNYFEGNLPKEICHLKNLAMISIHVNKLIGTFPSCLYNMSSLRIISAAGNQFNGSFPPNMFHTLPNLQEFLFGDNDISGSIPTSIANASILQTLDVAKNHLVGQVSSLGKLQDLWFLNFNSNNLGDNSKKDLEFFKSLANCSKLQVISISYNHFGGSLPNSMGNLSSQLNQLYLGGNQISGKIVPELGNLVSLTILTMENNHFEGIIPPTFGKFQKLQKLELSKNNLSGDMPDFIGNLTQLYYLGMGENMLEGMIPPGIGNCQKLQHLDLWKNNLRGNIPLEVFSLFSLTNVLDLSHNSLSGSLPNEVGQLTNIGNMDVSENHLSGGIPKSIGECISLEYLLLQGNSFHGIIPSSLASLKGLQVLDMSRNQLTGLIPKDLQDISFLEYFNISFNMLEGEVPTKGVFQNVSELFVVGNNKLCGGVSELHLPPCLIKGIKTAKHLNLMMVAMMIVSVVVFLLILPFILFVYLMRKRNKKNPSCEFPIVDQVGNVSYQNLHHGTNGFSIKNLIGFGNFSSVYKGTIELEGNIVVAIKVLNLKKKGAQKSFIAECNALRNVRHRNLVKIITCCSSIDHKGREFKALIFEYMTNGSLERWLHPSTEIANQHVRSLNLEQRLNIIIDVASVFHYLHYECEHAIIHCDLKPSNILLDDCMVAHVCDFGLSRRQSSIAISPKRTSIVEIKGTIGYTPPEYGMGLEVSIEGDVYSFGILVLEILTGKSPIDGMFEDDFNLHNYVKTSILDNLFQIVDKTILSEELKHVANYQNLVFMHPKMEKCLLSLFRIALACSIESPKERISMVDVTRELNMVKISFFS</sequence>
<dbReference type="SUPFAM" id="SSF52058">
    <property type="entry name" value="L domain-like"/>
    <property type="match status" value="2"/>
</dbReference>
<dbReference type="Gene3D" id="1.10.510.10">
    <property type="entry name" value="Transferase(Phosphotransferase) domain 1"/>
    <property type="match status" value="1"/>
</dbReference>
<keyword evidence="19" id="KW-0325">Glycoprotein</keyword>
<dbReference type="Gene3D" id="3.30.200.20">
    <property type="entry name" value="Phosphorylase Kinase, domain 1"/>
    <property type="match status" value="1"/>
</dbReference>
<dbReference type="GO" id="GO:0004674">
    <property type="term" value="F:protein serine/threonine kinase activity"/>
    <property type="evidence" value="ECO:0007669"/>
    <property type="project" value="UniProtKB-KW"/>
</dbReference>
<evidence type="ECO:0000256" key="16">
    <source>
        <dbReference type="ARBA" id="ARBA00022989"/>
    </source>
</evidence>
<evidence type="ECO:0000256" key="20">
    <source>
        <dbReference type="ARBA" id="ARBA00047899"/>
    </source>
</evidence>
<gene>
    <name evidence="25" type="ORF">Fmac_002769</name>
</gene>
<reference evidence="25 26" key="1">
    <citation type="submission" date="2024-08" db="EMBL/GenBank/DDBJ databases">
        <title>Insights into the chromosomal genome structure of Flemingia macrophylla.</title>
        <authorList>
            <person name="Ding Y."/>
            <person name="Zhao Y."/>
            <person name="Bi W."/>
            <person name="Wu M."/>
            <person name="Zhao G."/>
            <person name="Gong Y."/>
            <person name="Li W."/>
            <person name="Zhang P."/>
        </authorList>
    </citation>
    <scope>NUCLEOTIDE SEQUENCE [LARGE SCALE GENOMIC DNA]</scope>
    <source>
        <strain evidence="25">DYQJB</strain>
        <tissue evidence="25">Leaf</tissue>
    </source>
</reference>
<evidence type="ECO:0000256" key="15">
    <source>
        <dbReference type="ARBA" id="ARBA00022840"/>
    </source>
</evidence>
<proteinExistence type="inferred from homology"/>
<dbReference type="GO" id="GO:0005886">
    <property type="term" value="C:plasma membrane"/>
    <property type="evidence" value="ECO:0007669"/>
    <property type="project" value="UniProtKB-SubCell"/>
</dbReference>
<evidence type="ECO:0000256" key="3">
    <source>
        <dbReference type="ARBA" id="ARBA00008684"/>
    </source>
</evidence>
<evidence type="ECO:0000313" key="26">
    <source>
        <dbReference type="Proteomes" id="UP001603857"/>
    </source>
</evidence>
<keyword evidence="9" id="KW-0808">Transferase</keyword>
<dbReference type="InterPro" id="IPR013210">
    <property type="entry name" value="LRR_N_plant-typ"/>
</dbReference>
<evidence type="ECO:0000256" key="19">
    <source>
        <dbReference type="ARBA" id="ARBA00023180"/>
    </source>
</evidence>